<protein>
    <submittedName>
        <fullName evidence="1">Uncharacterized protein</fullName>
    </submittedName>
</protein>
<dbReference type="Proteomes" id="UP000612585">
    <property type="component" value="Unassembled WGS sequence"/>
</dbReference>
<dbReference type="RefSeq" id="WP_203995612.1">
    <property type="nucleotide sequence ID" value="NZ_BOPG01000026.1"/>
</dbReference>
<sequence length="73" mass="8016">MFDLSAMTIASNAVTDHVLSARPDAPTVRERPPRARGDAVRRLTVSALRRIADRLEPGHPTYSAAHHARFGLD</sequence>
<evidence type="ECO:0000313" key="1">
    <source>
        <dbReference type="EMBL" id="GIJ56753.1"/>
    </source>
</evidence>
<name>A0A8J3Z8B3_9ACTN</name>
<reference evidence="1" key="1">
    <citation type="submission" date="2021-01" db="EMBL/GenBank/DDBJ databases">
        <title>Whole genome shotgun sequence of Virgisporangium aurantiacum NBRC 16421.</title>
        <authorList>
            <person name="Komaki H."/>
            <person name="Tamura T."/>
        </authorList>
    </citation>
    <scope>NUCLEOTIDE SEQUENCE</scope>
    <source>
        <strain evidence="1">NBRC 16421</strain>
    </source>
</reference>
<organism evidence="1 2">
    <name type="scientific">Virgisporangium aurantiacum</name>
    <dbReference type="NCBI Taxonomy" id="175570"/>
    <lineage>
        <taxon>Bacteria</taxon>
        <taxon>Bacillati</taxon>
        <taxon>Actinomycetota</taxon>
        <taxon>Actinomycetes</taxon>
        <taxon>Micromonosporales</taxon>
        <taxon>Micromonosporaceae</taxon>
        <taxon>Virgisporangium</taxon>
    </lineage>
</organism>
<accession>A0A8J3Z8B3</accession>
<dbReference type="EMBL" id="BOPG01000026">
    <property type="protein sequence ID" value="GIJ56753.1"/>
    <property type="molecule type" value="Genomic_DNA"/>
</dbReference>
<keyword evidence="2" id="KW-1185">Reference proteome</keyword>
<dbReference type="AlphaFoldDB" id="A0A8J3Z8B3"/>
<comment type="caution">
    <text evidence="1">The sequence shown here is derived from an EMBL/GenBank/DDBJ whole genome shotgun (WGS) entry which is preliminary data.</text>
</comment>
<gene>
    <name evidence="1" type="ORF">Vau01_042690</name>
</gene>
<evidence type="ECO:0000313" key="2">
    <source>
        <dbReference type="Proteomes" id="UP000612585"/>
    </source>
</evidence>
<proteinExistence type="predicted"/>